<protein>
    <submittedName>
        <fullName evidence="1">25246_t:CDS:1</fullName>
    </submittedName>
</protein>
<dbReference type="Proteomes" id="UP000789901">
    <property type="component" value="Unassembled WGS sequence"/>
</dbReference>
<reference evidence="1 2" key="1">
    <citation type="submission" date="2021-06" db="EMBL/GenBank/DDBJ databases">
        <authorList>
            <person name="Kallberg Y."/>
            <person name="Tangrot J."/>
            <person name="Rosling A."/>
        </authorList>
    </citation>
    <scope>NUCLEOTIDE SEQUENCE [LARGE SCALE GENOMIC DNA]</scope>
    <source>
        <strain evidence="1 2">120-4 pot B 10/14</strain>
    </source>
</reference>
<sequence length="145" mass="16827">MPCQKLTGPCAVHNCNNLVKSYRNVIQANQDQICFECYMNIVNFVASQVSKNTIPATFIDLGDIIEYSKIISNNSNVPINYLKCYEEHQYIDFDLNNFSNIKMKMINDGIFIDQSNFNKLIYRIINQKIQDNNLIQTLEMVNSRN</sequence>
<evidence type="ECO:0000313" key="1">
    <source>
        <dbReference type="EMBL" id="CAG8801720.1"/>
    </source>
</evidence>
<evidence type="ECO:0000313" key="2">
    <source>
        <dbReference type="Proteomes" id="UP000789901"/>
    </source>
</evidence>
<keyword evidence="2" id="KW-1185">Reference proteome</keyword>
<proteinExistence type="predicted"/>
<comment type="caution">
    <text evidence="1">The sequence shown here is derived from an EMBL/GenBank/DDBJ whole genome shotgun (WGS) entry which is preliminary data.</text>
</comment>
<feature type="non-terminal residue" evidence="1">
    <location>
        <position position="145"/>
    </location>
</feature>
<accession>A0ABN7VVK1</accession>
<gene>
    <name evidence="1" type="ORF">GMARGA_LOCUS23251</name>
</gene>
<name>A0ABN7VVK1_GIGMA</name>
<dbReference type="EMBL" id="CAJVQB010023382">
    <property type="protein sequence ID" value="CAG8801720.1"/>
    <property type="molecule type" value="Genomic_DNA"/>
</dbReference>
<organism evidence="1 2">
    <name type="scientific">Gigaspora margarita</name>
    <dbReference type="NCBI Taxonomy" id="4874"/>
    <lineage>
        <taxon>Eukaryota</taxon>
        <taxon>Fungi</taxon>
        <taxon>Fungi incertae sedis</taxon>
        <taxon>Mucoromycota</taxon>
        <taxon>Glomeromycotina</taxon>
        <taxon>Glomeromycetes</taxon>
        <taxon>Diversisporales</taxon>
        <taxon>Gigasporaceae</taxon>
        <taxon>Gigaspora</taxon>
    </lineage>
</organism>